<dbReference type="GO" id="GO:0005524">
    <property type="term" value="F:ATP binding"/>
    <property type="evidence" value="ECO:0007669"/>
    <property type="project" value="UniProtKB-UniRule"/>
</dbReference>
<dbReference type="EMBL" id="CP024696">
    <property type="protein sequence ID" value="ATV52254.1"/>
    <property type="molecule type" value="Genomic_DNA"/>
</dbReference>
<dbReference type="SMART" id="SM01210">
    <property type="entry name" value="GARS_C"/>
    <property type="match status" value="1"/>
</dbReference>
<organism evidence="15 16">
    <name type="scientific">Prevotella intermedia</name>
    <dbReference type="NCBI Taxonomy" id="28131"/>
    <lineage>
        <taxon>Bacteria</taxon>
        <taxon>Pseudomonadati</taxon>
        <taxon>Bacteroidota</taxon>
        <taxon>Bacteroidia</taxon>
        <taxon>Bacteroidales</taxon>
        <taxon>Prevotellaceae</taxon>
        <taxon>Prevotella</taxon>
    </lineage>
</organism>
<comment type="similarity">
    <text evidence="9 12">Belongs to the GARS family.</text>
</comment>
<name>A0A2D3NC23_PREIN</name>
<dbReference type="HAMAP" id="MF_00138">
    <property type="entry name" value="GARS"/>
    <property type="match status" value="1"/>
</dbReference>
<accession>A0A2D3NC23</accession>
<keyword evidence="7 13" id="KW-0067">ATP-binding</keyword>
<evidence type="ECO:0000256" key="4">
    <source>
        <dbReference type="ARBA" id="ARBA00022723"/>
    </source>
</evidence>
<evidence type="ECO:0000256" key="12">
    <source>
        <dbReference type="HAMAP-Rule" id="MF_00138"/>
    </source>
</evidence>
<dbReference type="InterPro" id="IPR016185">
    <property type="entry name" value="PreATP-grasp_dom_sf"/>
</dbReference>
<evidence type="ECO:0000256" key="6">
    <source>
        <dbReference type="ARBA" id="ARBA00022755"/>
    </source>
</evidence>
<evidence type="ECO:0000256" key="3">
    <source>
        <dbReference type="ARBA" id="ARBA00022598"/>
    </source>
</evidence>
<dbReference type="GO" id="GO:0004637">
    <property type="term" value="F:phosphoribosylamine-glycine ligase activity"/>
    <property type="evidence" value="ECO:0007669"/>
    <property type="project" value="UniProtKB-UniRule"/>
</dbReference>
<evidence type="ECO:0000256" key="8">
    <source>
        <dbReference type="ARBA" id="ARBA00023211"/>
    </source>
</evidence>
<dbReference type="InterPro" id="IPR011761">
    <property type="entry name" value="ATP-grasp"/>
</dbReference>
<dbReference type="GO" id="GO:0006189">
    <property type="term" value="P:'de novo' IMP biosynthetic process"/>
    <property type="evidence" value="ECO:0007669"/>
    <property type="project" value="UniProtKB-UniRule"/>
</dbReference>
<dbReference type="Pfam" id="PF02844">
    <property type="entry name" value="GARS_N"/>
    <property type="match status" value="1"/>
</dbReference>
<keyword evidence="4" id="KW-0479">Metal-binding</keyword>
<protein>
    <recommendedName>
        <fullName evidence="2 12">Phosphoribosylamine--glycine ligase</fullName>
        <ecNumber evidence="2 12">6.3.4.13</ecNumber>
    </recommendedName>
    <alternativeName>
        <fullName evidence="12">GARS</fullName>
    </alternativeName>
    <alternativeName>
        <fullName evidence="10 12">Glycinamide ribonucleotide synthetase</fullName>
    </alternativeName>
    <alternativeName>
        <fullName evidence="11 12">Phosphoribosylglycinamide synthetase</fullName>
    </alternativeName>
</protein>
<dbReference type="Gene3D" id="3.90.600.10">
    <property type="entry name" value="Phosphoribosylglycinamide synthetase, C-terminal domain"/>
    <property type="match status" value="1"/>
</dbReference>
<dbReference type="SUPFAM" id="SSF56059">
    <property type="entry name" value="Glutathione synthetase ATP-binding domain-like"/>
    <property type="match status" value="1"/>
</dbReference>
<dbReference type="GO" id="GO:0046872">
    <property type="term" value="F:metal ion binding"/>
    <property type="evidence" value="ECO:0007669"/>
    <property type="project" value="UniProtKB-KW"/>
</dbReference>
<gene>
    <name evidence="12" type="primary">purD</name>
    <name evidence="15" type="ORF">CTM50_03825</name>
</gene>
<proteinExistence type="inferred from homology"/>
<dbReference type="InterPro" id="IPR013815">
    <property type="entry name" value="ATP_grasp_subdomain_1"/>
</dbReference>
<dbReference type="InterPro" id="IPR020562">
    <property type="entry name" value="PRibGlycinamide_synth_N"/>
</dbReference>
<dbReference type="AlphaFoldDB" id="A0A2D3NC23"/>
<dbReference type="InterPro" id="IPR020561">
    <property type="entry name" value="PRibGlycinamid_synth_ATP-grasp"/>
</dbReference>
<feature type="domain" description="ATP-grasp" evidence="14">
    <location>
        <begin position="111"/>
        <end position="318"/>
    </location>
</feature>
<dbReference type="InterPro" id="IPR020560">
    <property type="entry name" value="PRibGlycinamide_synth_C-dom"/>
</dbReference>
<keyword evidence="3 12" id="KW-0436">Ligase</keyword>
<keyword evidence="8" id="KW-0464">Manganese</keyword>
<dbReference type="Gene3D" id="3.30.470.20">
    <property type="entry name" value="ATP-grasp fold, B domain"/>
    <property type="match status" value="1"/>
</dbReference>
<dbReference type="Proteomes" id="UP000229323">
    <property type="component" value="Chromosome"/>
</dbReference>
<dbReference type="InterPro" id="IPR011054">
    <property type="entry name" value="Rudment_hybrid_motif"/>
</dbReference>
<dbReference type="GO" id="GO:0009113">
    <property type="term" value="P:purine nucleobase biosynthetic process"/>
    <property type="evidence" value="ECO:0007669"/>
    <property type="project" value="InterPro"/>
</dbReference>
<dbReference type="PROSITE" id="PS50975">
    <property type="entry name" value="ATP_GRASP"/>
    <property type="match status" value="1"/>
</dbReference>
<dbReference type="Gene3D" id="3.40.50.20">
    <property type="match status" value="1"/>
</dbReference>
<dbReference type="SUPFAM" id="SSF51246">
    <property type="entry name" value="Rudiment single hybrid motif"/>
    <property type="match status" value="1"/>
</dbReference>
<comment type="catalytic activity">
    <reaction evidence="12">
        <text>5-phospho-beta-D-ribosylamine + glycine + ATP = N(1)-(5-phospho-beta-D-ribosyl)glycinamide + ADP + phosphate + H(+)</text>
        <dbReference type="Rhea" id="RHEA:17453"/>
        <dbReference type="ChEBI" id="CHEBI:15378"/>
        <dbReference type="ChEBI" id="CHEBI:30616"/>
        <dbReference type="ChEBI" id="CHEBI:43474"/>
        <dbReference type="ChEBI" id="CHEBI:57305"/>
        <dbReference type="ChEBI" id="CHEBI:58681"/>
        <dbReference type="ChEBI" id="CHEBI:143788"/>
        <dbReference type="ChEBI" id="CHEBI:456216"/>
        <dbReference type="EC" id="6.3.4.13"/>
    </reaction>
</comment>
<dbReference type="PANTHER" id="PTHR43472:SF1">
    <property type="entry name" value="PHOSPHORIBOSYLAMINE--GLYCINE LIGASE, CHLOROPLASTIC"/>
    <property type="match status" value="1"/>
</dbReference>
<dbReference type="InterPro" id="IPR037123">
    <property type="entry name" value="PRibGlycinamide_synth_C_sf"/>
</dbReference>
<evidence type="ECO:0000256" key="13">
    <source>
        <dbReference type="PROSITE-ProRule" id="PRU00409"/>
    </source>
</evidence>
<dbReference type="UniPathway" id="UPA00074">
    <property type="reaction ID" value="UER00125"/>
</dbReference>
<evidence type="ECO:0000256" key="2">
    <source>
        <dbReference type="ARBA" id="ARBA00013255"/>
    </source>
</evidence>
<dbReference type="FunFam" id="3.40.50.20:FF:000006">
    <property type="entry name" value="Phosphoribosylamine--glycine ligase, chloroplastic"/>
    <property type="match status" value="1"/>
</dbReference>
<keyword evidence="6 12" id="KW-0658">Purine biosynthesis</keyword>
<dbReference type="EC" id="6.3.4.13" evidence="2 12"/>
<dbReference type="SMART" id="SM01209">
    <property type="entry name" value="GARS_A"/>
    <property type="match status" value="1"/>
</dbReference>
<evidence type="ECO:0000256" key="9">
    <source>
        <dbReference type="ARBA" id="ARBA00038345"/>
    </source>
</evidence>
<comment type="pathway">
    <text evidence="1 12">Purine metabolism; IMP biosynthesis via de novo pathway; N(1)-(5-phospho-D-ribosyl)glycinamide from 5-phospho-alpha-D-ribose 1-diphosphate: step 2/2.</text>
</comment>
<evidence type="ECO:0000313" key="15">
    <source>
        <dbReference type="EMBL" id="ATV52254.1"/>
    </source>
</evidence>
<dbReference type="SUPFAM" id="SSF52440">
    <property type="entry name" value="PreATP-grasp domain"/>
    <property type="match status" value="1"/>
</dbReference>
<evidence type="ECO:0000259" key="14">
    <source>
        <dbReference type="PROSITE" id="PS50975"/>
    </source>
</evidence>
<evidence type="ECO:0000256" key="1">
    <source>
        <dbReference type="ARBA" id="ARBA00005174"/>
    </source>
</evidence>
<dbReference type="RefSeq" id="WP_100022777.1">
    <property type="nucleotide sequence ID" value="NZ_CP024696.1"/>
</dbReference>
<dbReference type="Gene3D" id="3.30.1490.20">
    <property type="entry name" value="ATP-grasp fold, A domain"/>
    <property type="match status" value="1"/>
</dbReference>
<evidence type="ECO:0000256" key="11">
    <source>
        <dbReference type="ARBA" id="ARBA00042864"/>
    </source>
</evidence>
<dbReference type="InterPro" id="IPR000115">
    <property type="entry name" value="PRibGlycinamide_synth"/>
</dbReference>
<evidence type="ECO:0000256" key="5">
    <source>
        <dbReference type="ARBA" id="ARBA00022741"/>
    </source>
</evidence>
<dbReference type="Pfam" id="PF01071">
    <property type="entry name" value="GARS_A"/>
    <property type="match status" value="1"/>
</dbReference>
<dbReference type="Pfam" id="PF02843">
    <property type="entry name" value="GARS_C"/>
    <property type="match status" value="1"/>
</dbReference>
<evidence type="ECO:0000313" key="16">
    <source>
        <dbReference type="Proteomes" id="UP000229323"/>
    </source>
</evidence>
<reference evidence="15 16" key="1">
    <citation type="submission" date="2017-11" db="EMBL/GenBank/DDBJ databases">
        <title>Genome sequencing of Prevotella intermedia KCOM 2033.</title>
        <authorList>
            <person name="Kook J.-K."/>
            <person name="Park S.-N."/>
            <person name="Lim Y.K."/>
        </authorList>
    </citation>
    <scope>NUCLEOTIDE SEQUENCE [LARGE SCALE GENOMIC DNA]</scope>
    <source>
        <strain evidence="15 16">KCOM 2033</strain>
    </source>
</reference>
<keyword evidence="5 13" id="KW-0547">Nucleotide-binding</keyword>
<evidence type="ECO:0000256" key="7">
    <source>
        <dbReference type="ARBA" id="ARBA00022840"/>
    </source>
</evidence>
<sequence>MKILLLGSGGREHALAWKIAQSKKCEKLFIAPGNAGTTDCGENVAIGVNDFEKLKAFAVDNAIDMVVVGPEDPLVRGIYDKFKHDARTAHISIIGPSKAGAVLEGSKDFAKAFMQRHAIPTAAYATFDGTTVDEGLKFLETLKAPYVLKADGLAAGKGVLILPTLDEAKHEFKQMLDGMFGKASAKVVIEEFLSGIECSVFVLTDGTNYQILPEAKDYKRIGEGDTGLNTGGMGSVSPVPFATAEWLQKVENRIIKPTVDGLKVEGIDYKGFIFFGLINVDGEPMVIEYNCRMGDPETETVMLRLKSDIVDLFEGVANGTLDNCKVEFDDRAAVCVMLVSGGYPGAYTRGYTISGLDSVADSVVFHSGTALKDGQIVTNGGRVIAVSSYGTNKEEALLKSFTNAKKIQFIGKNFRRDIGQDL</sequence>
<dbReference type="NCBIfam" id="TIGR00877">
    <property type="entry name" value="purD"/>
    <property type="match status" value="1"/>
</dbReference>
<evidence type="ECO:0000256" key="10">
    <source>
        <dbReference type="ARBA" id="ARBA00042242"/>
    </source>
</evidence>
<dbReference type="PANTHER" id="PTHR43472">
    <property type="entry name" value="PHOSPHORIBOSYLAMINE--GLYCINE LIGASE"/>
    <property type="match status" value="1"/>
</dbReference>